<dbReference type="AlphaFoldDB" id="A0A1M5W4N6"/>
<comment type="function">
    <text evidence="2">May play the central regulatory role in sporulation. It may be an element of the effector pathway responsible for the activation of sporulation genes in response to nutritional stress. Spo0A may act in concert with spo0H (a sigma factor) to control the expression of some genes that are critical to the sporulation process.</text>
</comment>
<feature type="domain" description="HTH LytTR-type" evidence="5">
    <location>
        <begin position="148"/>
        <end position="239"/>
    </location>
</feature>
<feature type="modified residue" description="4-aspartylphosphate" evidence="3">
    <location>
        <position position="60"/>
    </location>
</feature>
<keyword evidence="7" id="KW-1185">Reference proteome</keyword>
<dbReference type="GO" id="GO:0000156">
    <property type="term" value="F:phosphorelay response regulator activity"/>
    <property type="evidence" value="ECO:0007669"/>
    <property type="project" value="InterPro"/>
</dbReference>
<dbReference type="OrthoDB" id="1839448at2"/>
<dbReference type="GO" id="GO:0003677">
    <property type="term" value="F:DNA binding"/>
    <property type="evidence" value="ECO:0007669"/>
    <property type="project" value="InterPro"/>
</dbReference>
<dbReference type="SMART" id="SM00448">
    <property type="entry name" value="REC"/>
    <property type="match status" value="1"/>
</dbReference>
<evidence type="ECO:0000313" key="7">
    <source>
        <dbReference type="Proteomes" id="UP000183995"/>
    </source>
</evidence>
<accession>A0A1M5W4N6</accession>
<keyword evidence="3" id="KW-0597">Phosphoprotein</keyword>
<dbReference type="Pfam" id="PF00072">
    <property type="entry name" value="Response_reg"/>
    <property type="match status" value="1"/>
</dbReference>
<proteinExistence type="predicted"/>
<dbReference type="PANTHER" id="PTHR37299">
    <property type="entry name" value="TRANSCRIPTIONAL REGULATOR-RELATED"/>
    <property type="match status" value="1"/>
</dbReference>
<evidence type="ECO:0000256" key="2">
    <source>
        <dbReference type="ARBA" id="ARBA00024867"/>
    </source>
</evidence>
<gene>
    <name evidence="6" type="ORF">SAMN02745823_01059</name>
</gene>
<dbReference type="SUPFAM" id="SSF52172">
    <property type="entry name" value="CheY-like"/>
    <property type="match status" value="1"/>
</dbReference>
<organism evidence="6 7">
    <name type="scientific">Sporobacter termitidis DSM 10068</name>
    <dbReference type="NCBI Taxonomy" id="1123282"/>
    <lineage>
        <taxon>Bacteria</taxon>
        <taxon>Bacillati</taxon>
        <taxon>Bacillota</taxon>
        <taxon>Clostridia</taxon>
        <taxon>Eubacteriales</taxon>
        <taxon>Oscillospiraceae</taxon>
        <taxon>Sporobacter</taxon>
    </lineage>
</organism>
<dbReference type="InterPro" id="IPR046947">
    <property type="entry name" value="LytR-like"/>
</dbReference>
<evidence type="ECO:0000259" key="4">
    <source>
        <dbReference type="PROSITE" id="PS50110"/>
    </source>
</evidence>
<dbReference type="Pfam" id="PF04397">
    <property type="entry name" value="LytTR"/>
    <property type="match status" value="1"/>
</dbReference>
<dbReference type="InterPro" id="IPR007492">
    <property type="entry name" value="LytTR_DNA-bd_dom"/>
</dbReference>
<dbReference type="Gene3D" id="2.40.50.1020">
    <property type="entry name" value="LytTr DNA-binding domain"/>
    <property type="match status" value="1"/>
</dbReference>
<evidence type="ECO:0000313" key="6">
    <source>
        <dbReference type="EMBL" id="SHH82411.1"/>
    </source>
</evidence>
<feature type="domain" description="Response regulatory" evidence="4">
    <location>
        <begin position="3"/>
        <end position="123"/>
    </location>
</feature>
<evidence type="ECO:0000256" key="3">
    <source>
        <dbReference type="PROSITE-ProRule" id="PRU00169"/>
    </source>
</evidence>
<evidence type="ECO:0000256" key="1">
    <source>
        <dbReference type="ARBA" id="ARBA00018672"/>
    </source>
</evidence>
<dbReference type="EMBL" id="FQXV01000003">
    <property type="protein sequence ID" value="SHH82411.1"/>
    <property type="molecule type" value="Genomic_DNA"/>
</dbReference>
<dbReference type="InterPro" id="IPR001789">
    <property type="entry name" value="Sig_transdc_resp-reg_receiver"/>
</dbReference>
<dbReference type="InterPro" id="IPR011006">
    <property type="entry name" value="CheY-like_superfamily"/>
</dbReference>
<evidence type="ECO:0000259" key="5">
    <source>
        <dbReference type="PROSITE" id="PS50930"/>
    </source>
</evidence>
<dbReference type="PROSITE" id="PS50110">
    <property type="entry name" value="RESPONSE_REGULATORY"/>
    <property type="match status" value="1"/>
</dbReference>
<dbReference type="Gene3D" id="3.40.50.2300">
    <property type="match status" value="1"/>
</dbReference>
<protein>
    <recommendedName>
        <fullName evidence="1">Stage 0 sporulation protein A homolog</fullName>
    </recommendedName>
</protein>
<dbReference type="PROSITE" id="PS50930">
    <property type="entry name" value="HTH_LYTTR"/>
    <property type="match status" value="1"/>
</dbReference>
<sequence>MLHIAFCDDDTRFLKYIVPKTEKIFKQLKTDVLIHSFTNGMELVEQFRKYDPYYDVIFLDIEMPVINGKDVAQQLRILDKKFKLAFITAYESEALNTFQYDVIGFLTKTRLDEELSQLIERINRAIIEDNPQFQFFKVDSDRDEVMEIKVPLDDIVYFESINRKVYLHSQRGTFTLRHYQFSEIVNHYIPLGFIDIHRTCIVNMKYIFSVDDIEIRLDDNTRLPLSRRKKQQIFDKFSEIIR</sequence>
<dbReference type="RefSeq" id="WP_073076619.1">
    <property type="nucleotide sequence ID" value="NZ_FQXV01000003.1"/>
</dbReference>
<dbReference type="PANTHER" id="PTHR37299:SF1">
    <property type="entry name" value="STAGE 0 SPORULATION PROTEIN A HOMOLOG"/>
    <property type="match status" value="1"/>
</dbReference>
<dbReference type="SMART" id="SM00850">
    <property type="entry name" value="LytTR"/>
    <property type="match status" value="1"/>
</dbReference>
<reference evidence="6 7" key="1">
    <citation type="submission" date="2016-11" db="EMBL/GenBank/DDBJ databases">
        <authorList>
            <person name="Jaros S."/>
            <person name="Januszkiewicz K."/>
            <person name="Wedrychowicz H."/>
        </authorList>
    </citation>
    <scope>NUCLEOTIDE SEQUENCE [LARGE SCALE GENOMIC DNA]</scope>
    <source>
        <strain evidence="6 7">DSM 10068</strain>
    </source>
</reference>
<name>A0A1M5W4N6_9FIRM</name>
<dbReference type="Proteomes" id="UP000183995">
    <property type="component" value="Unassembled WGS sequence"/>
</dbReference>
<dbReference type="STRING" id="1123282.SAMN02745823_01059"/>